<dbReference type="InterPro" id="IPR000914">
    <property type="entry name" value="SBP_5_dom"/>
</dbReference>
<comment type="caution">
    <text evidence="3">The sequence shown here is derived from an EMBL/GenBank/DDBJ whole genome shotgun (WGS) entry which is preliminary data.</text>
</comment>
<protein>
    <recommendedName>
        <fullName evidence="2">Solute-binding protein family 5 domain-containing protein</fullName>
    </recommendedName>
</protein>
<keyword evidence="1" id="KW-0732">Signal</keyword>
<evidence type="ECO:0000313" key="3">
    <source>
        <dbReference type="EMBL" id="HIZ35313.1"/>
    </source>
</evidence>
<organism evidence="3 4">
    <name type="scientific">Candidatus Ruania gallistercoris</name>
    <dbReference type="NCBI Taxonomy" id="2838746"/>
    <lineage>
        <taxon>Bacteria</taxon>
        <taxon>Bacillati</taxon>
        <taxon>Actinomycetota</taxon>
        <taxon>Actinomycetes</taxon>
        <taxon>Micrococcales</taxon>
        <taxon>Ruaniaceae</taxon>
        <taxon>Ruania</taxon>
    </lineage>
</organism>
<evidence type="ECO:0000259" key="2">
    <source>
        <dbReference type="Pfam" id="PF00496"/>
    </source>
</evidence>
<dbReference type="Proteomes" id="UP000824037">
    <property type="component" value="Unassembled WGS sequence"/>
</dbReference>
<dbReference type="Gene3D" id="3.40.190.10">
    <property type="entry name" value="Periplasmic binding protein-like II"/>
    <property type="match status" value="1"/>
</dbReference>
<gene>
    <name evidence="3" type="ORF">H9815_06010</name>
</gene>
<dbReference type="InterPro" id="IPR039424">
    <property type="entry name" value="SBP_5"/>
</dbReference>
<evidence type="ECO:0000256" key="1">
    <source>
        <dbReference type="SAM" id="SignalP"/>
    </source>
</evidence>
<feature type="signal peptide" evidence="1">
    <location>
        <begin position="1"/>
        <end position="20"/>
    </location>
</feature>
<evidence type="ECO:0000313" key="4">
    <source>
        <dbReference type="Proteomes" id="UP000824037"/>
    </source>
</evidence>
<feature type="chain" id="PRO_5039436223" description="Solute-binding protein family 5 domain-containing protein" evidence="1">
    <location>
        <begin position="21"/>
        <end position="506"/>
    </location>
</feature>
<dbReference type="InterPro" id="IPR030678">
    <property type="entry name" value="Peptide/Ni-bd"/>
</dbReference>
<dbReference type="GO" id="GO:1904680">
    <property type="term" value="F:peptide transmembrane transporter activity"/>
    <property type="evidence" value="ECO:0007669"/>
    <property type="project" value="TreeGrafter"/>
</dbReference>
<dbReference type="AlphaFoldDB" id="A0A9D2ED65"/>
<sequence>MRTARRRVGLAAAFVATALAVTGCTTTSSGGGGDDVPQEVTYVPAFFPVSLDPHNFPAEEGTQVAAQQTLETLVTYNDGEAQPLLAESWEYSDDELTLTFTLREDVTFSDGTPFTAEDVKASLDRLIELDKALAPLFAEVTETRADDEHTFSIVTSEPLGTLLASMSLVFIGQGGEMDDDAYWQAPVGTGPFVVEDYVADDHVTYSRNDDYWGEPAQLDSLEMVNMPEVAARMTALETGEVDVVSSIPPDQVSSVEGVEGIEFTQDPGYLYYFIWFNNNEEPFDDVRVRQAMWHAVDIEGIVADLYGDGAVPATAPIPQAAFGATDNGGYEYDPELARDLLADAGYADGFETSMHWPREGGPNIRSLAQAFISAWSDVGIEVEPLEKERAAWLEDFGSMNWDLNLQTNATATGDADFTLNRLYTCEADRLGYCNPELDEALDQARTSLDPDERLEYYAQANEIMWEDAPGIFPADLMNNLAYRSQVQGLELPPTNRPYFASVSVVE</sequence>
<dbReference type="Pfam" id="PF00496">
    <property type="entry name" value="SBP_bac_5"/>
    <property type="match status" value="1"/>
</dbReference>
<dbReference type="GO" id="GO:0043190">
    <property type="term" value="C:ATP-binding cassette (ABC) transporter complex"/>
    <property type="evidence" value="ECO:0007669"/>
    <property type="project" value="InterPro"/>
</dbReference>
<dbReference type="GO" id="GO:0015833">
    <property type="term" value="P:peptide transport"/>
    <property type="evidence" value="ECO:0007669"/>
    <property type="project" value="TreeGrafter"/>
</dbReference>
<proteinExistence type="predicted"/>
<name>A0A9D2ED65_9MICO</name>
<dbReference type="SUPFAM" id="SSF53850">
    <property type="entry name" value="Periplasmic binding protein-like II"/>
    <property type="match status" value="1"/>
</dbReference>
<dbReference type="Gene3D" id="3.90.76.10">
    <property type="entry name" value="Dipeptide-binding Protein, Domain 1"/>
    <property type="match status" value="1"/>
</dbReference>
<accession>A0A9D2ED65</accession>
<dbReference type="GO" id="GO:0042597">
    <property type="term" value="C:periplasmic space"/>
    <property type="evidence" value="ECO:0007669"/>
    <property type="project" value="UniProtKB-ARBA"/>
</dbReference>
<dbReference type="PANTHER" id="PTHR30290">
    <property type="entry name" value="PERIPLASMIC BINDING COMPONENT OF ABC TRANSPORTER"/>
    <property type="match status" value="1"/>
</dbReference>
<dbReference type="Gene3D" id="3.10.105.10">
    <property type="entry name" value="Dipeptide-binding Protein, Domain 3"/>
    <property type="match status" value="1"/>
</dbReference>
<dbReference type="EMBL" id="DXBY01000097">
    <property type="protein sequence ID" value="HIZ35313.1"/>
    <property type="molecule type" value="Genomic_DNA"/>
</dbReference>
<dbReference type="PIRSF" id="PIRSF002741">
    <property type="entry name" value="MppA"/>
    <property type="match status" value="1"/>
</dbReference>
<reference evidence="3" key="2">
    <citation type="submission" date="2021-04" db="EMBL/GenBank/DDBJ databases">
        <authorList>
            <person name="Gilroy R."/>
        </authorList>
    </citation>
    <scope>NUCLEOTIDE SEQUENCE</scope>
    <source>
        <strain evidence="3">ChiGjej4B4-7305</strain>
    </source>
</reference>
<feature type="domain" description="Solute-binding protein family 5" evidence="2">
    <location>
        <begin position="81"/>
        <end position="426"/>
    </location>
</feature>
<dbReference type="PROSITE" id="PS51257">
    <property type="entry name" value="PROKAR_LIPOPROTEIN"/>
    <property type="match status" value="1"/>
</dbReference>
<reference evidence="3" key="1">
    <citation type="journal article" date="2021" name="PeerJ">
        <title>Extensive microbial diversity within the chicken gut microbiome revealed by metagenomics and culture.</title>
        <authorList>
            <person name="Gilroy R."/>
            <person name="Ravi A."/>
            <person name="Getino M."/>
            <person name="Pursley I."/>
            <person name="Horton D.L."/>
            <person name="Alikhan N.F."/>
            <person name="Baker D."/>
            <person name="Gharbi K."/>
            <person name="Hall N."/>
            <person name="Watson M."/>
            <person name="Adriaenssens E.M."/>
            <person name="Foster-Nyarko E."/>
            <person name="Jarju S."/>
            <person name="Secka A."/>
            <person name="Antonio M."/>
            <person name="Oren A."/>
            <person name="Chaudhuri R.R."/>
            <person name="La Ragione R."/>
            <person name="Hildebrand F."/>
            <person name="Pallen M.J."/>
        </authorList>
    </citation>
    <scope>NUCLEOTIDE SEQUENCE</scope>
    <source>
        <strain evidence="3">ChiGjej4B4-7305</strain>
    </source>
</reference>